<proteinExistence type="predicted"/>
<gene>
    <name evidence="2" type="ORF">D8674_017498</name>
</gene>
<organism evidence="2 3">
    <name type="scientific">Pyrus ussuriensis x Pyrus communis</name>
    <dbReference type="NCBI Taxonomy" id="2448454"/>
    <lineage>
        <taxon>Eukaryota</taxon>
        <taxon>Viridiplantae</taxon>
        <taxon>Streptophyta</taxon>
        <taxon>Embryophyta</taxon>
        <taxon>Tracheophyta</taxon>
        <taxon>Spermatophyta</taxon>
        <taxon>Magnoliopsida</taxon>
        <taxon>eudicotyledons</taxon>
        <taxon>Gunneridae</taxon>
        <taxon>Pentapetalae</taxon>
        <taxon>rosids</taxon>
        <taxon>fabids</taxon>
        <taxon>Rosales</taxon>
        <taxon>Rosaceae</taxon>
        <taxon>Amygdaloideae</taxon>
        <taxon>Maleae</taxon>
        <taxon>Pyrus</taxon>
    </lineage>
</organism>
<reference evidence="3" key="2">
    <citation type="submission" date="2019-10" db="EMBL/GenBank/DDBJ databases">
        <title>A de novo genome assembly of a pear dwarfing rootstock.</title>
        <authorList>
            <person name="Wang F."/>
            <person name="Wang J."/>
            <person name="Li S."/>
            <person name="Zhang Y."/>
            <person name="Fang M."/>
            <person name="Ma L."/>
            <person name="Zhao Y."/>
            <person name="Jiang S."/>
        </authorList>
    </citation>
    <scope>NUCLEOTIDE SEQUENCE [LARGE SCALE GENOMIC DNA]</scope>
</reference>
<dbReference type="EMBL" id="SMOL01000160">
    <property type="protein sequence ID" value="KAB2625838.1"/>
    <property type="molecule type" value="Genomic_DNA"/>
</dbReference>
<dbReference type="AlphaFoldDB" id="A0A5N5HDX2"/>
<sequence>MCSNWKLEKKERKMAATSDEEMDSLLSTLDQIYQDFKTGAAKIESSKSACNVEAKKREALEFTCNNLRQENERLSRLYTESFSSVADQLERCTRSQSLKEEVKKMRDEWMNKEEEHRKAMELVKQDYAAKLDDLEAQIRGFMLEKAKNEATINHLQRDLAAHKSHMHVLASRLDHLQLDVESKYILEIQDLKDCLAIEQEEKNELNKEVQDLEKELLVSRSKLVEQKQDSNSTWQVETLKTKIMKLRKENEILKRKMLHSDKG</sequence>
<dbReference type="Proteomes" id="UP000327157">
    <property type="component" value="Chromosome 16"/>
</dbReference>
<evidence type="ECO:0000256" key="1">
    <source>
        <dbReference type="SAM" id="Coils"/>
    </source>
</evidence>
<feature type="coiled-coil region" evidence="1">
    <location>
        <begin position="188"/>
        <end position="256"/>
    </location>
</feature>
<comment type="caution">
    <text evidence="2">The sequence shown here is derived from an EMBL/GenBank/DDBJ whole genome shotgun (WGS) entry which is preliminary data.</text>
</comment>
<reference evidence="2 3" key="1">
    <citation type="submission" date="2019-09" db="EMBL/GenBank/DDBJ databases">
        <authorList>
            <person name="Ou C."/>
        </authorList>
    </citation>
    <scope>NUCLEOTIDE SEQUENCE [LARGE SCALE GENOMIC DNA]</scope>
    <source>
        <strain evidence="2">S2</strain>
        <tissue evidence="2">Leaf</tissue>
    </source>
</reference>
<protein>
    <submittedName>
        <fullName evidence="2">Protein At-4/1</fullName>
    </submittedName>
</protein>
<accession>A0A5N5HDX2</accession>
<dbReference type="OrthoDB" id="1932629at2759"/>
<reference evidence="2 3" key="3">
    <citation type="submission" date="2019-11" db="EMBL/GenBank/DDBJ databases">
        <title>A de novo genome assembly of a pear dwarfing rootstock.</title>
        <authorList>
            <person name="Wang F."/>
            <person name="Wang J."/>
            <person name="Li S."/>
            <person name="Zhang Y."/>
            <person name="Fang M."/>
            <person name="Ma L."/>
            <person name="Zhao Y."/>
            <person name="Jiang S."/>
        </authorList>
    </citation>
    <scope>NUCLEOTIDE SEQUENCE [LARGE SCALE GENOMIC DNA]</scope>
    <source>
        <strain evidence="2">S2</strain>
        <tissue evidence="2">Leaf</tissue>
    </source>
</reference>
<evidence type="ECO:0000313" key="2">
    <source>
        <dbReference type="EMBL" id="KAB2625838.1"/>
    </source>
</evidence>
<feature type="coiled-coil region" evidence="1">
    <location>
        <begin position="57"/>
        <end position="144"/>
    </location>
</feature>
<evidence type="ECO:0000313" key="3">
    <source>
        <dbReference type="Proteomes" id="UP000327157"/>
    </source>
</evidence>
<keyword evidence="1" id="KW-0175">Coiled coil</keyword>
<keyword evidence="3" id="KW-1185">Reference proteome</keyword>
<name>A0A5N5HDX2_9ROSA</name>